<dbReference type="SUPFAM" id="SSF143120">
    <property type="entry name" value="YefM-like"/>
    <property type="match status" value="1"/>
</dbReference>
<comment type="caution">
    <text evidence="3">The sequence shown here is derived from an EMBL/GenBank/DDBJ whole genome shotgun (WGS) entry which is preliminary data.</text>
</comment>
<dbReference type="RefSeq" id="WP_022214702.1">
    <property type="nucleotide sequence ID" value="NZ_JBBMEI010000019.1"/>
</dbReference>
<dbReference type="InterPro" id="IPR036165">
    <property type="entry name" value="YefM-like_sf"/>
</dbReference>
<dbReference type="Gene3D" id="6.10.250.330">
    <property type="match status" value="1"/>
</dbReference>
<dbReference type="Pfam" id="PF02604">
    <property type="entry name" value="PhdYeFM_antitox"/>
    <property type="match status" value="1"/>
</dbReference>
<dbReference type="Proteomes" id="UP001446032">
    <property type="component" value="Unassembled WGS sequence"/>
</dbReference>
<comment type="function">
    <text evidence="2">Antitoxin component of a type II toxin-antitoxin (TA) system.</text>
</comment>
<proteinExistence type="inferred from homology"/>
<dbReference type="InterPro" id="IPR051405">
    <property type="entry name" value="phD/YefM_antitoxin"/>
</dbReference>
<evidence type="ECO:0000256" key="1">
    <source>
        <dbReference type="ARBA" id="ARBA00009981"/>
    </source>
</evidence>
<dbReference type="InterPro" id="IPR006442">
    <property type="entry name" value="Antitoxin_Phd/YefM"/>
</dbReference>
<evidence type="ECO:0000313" key="3">
    <source>
        <dbReference type="EMBL" id="MEQ2358196.1"/>
    </source>
</evidence>
<sequence>MLAVNYTNLRENMKNYMDKVTDDYETMIVTRKNNRNVVMMSEESYNNLMENLYLMEDRANYDWIMESKKQLQAGKAGIHKLKEVE</sequence>
<protein>
    <recommendedName>
        <fullName evidence="2">Antitoxin</fullName>
    </recommendedName>
</protein>
<evidence type="ECO:0000313" key="4">
    <source>
        <dbReference type="Proteomes" id="UP001446032"/>
    </source>
</evidence>
<keyword evidence="4" id="KW-1185">Reference proteome</keyword>
<gene>
    <name evidence="3" type="ORF">WMO75_07600</name>
</gene>
<dbReference type="EMBL" id="JBBMEI010000019">
    <property type="protein sequence ID" value="MEQ2358196.1"/>
    <property type="molecule type" value="Genomic_DNA"/>
</dbReference>
<name>A0ABV1AKD1_9FIRM</name>
<reference evidence="3 4" key="1">
    <citation type="submission" date="2024-03" db="EMBL/GenBank/DDBJ databases">
        <title>Human intestinal bacterial collection.</title>
        <authorList>
            <person name="Pauvert C."/>
            <person name="Hitch T.C.A."/>
            <person name="Clavel T."/>
        </authorList>
    </citation>
    <scope>NUCLEOTIDE SEQUENCE [LARGE SCALE GENOMIC DNA]</scope>
    <source>
        <strain evidence="3 4">CLA-AA-H95</strain>
    </source>
</reference>
<dbReference type="NCBIfam" id="TIGR01552">
    <property type="entry name" value="phd_fam"/>
    <property type="match status" value="1"/>
</dbReference>
<accession>A0ABV1AKD1</accession>
<dbReference type="Gene3D" id="3.40.1620.10">
    <property type="entry name" value="YefM-like domain"/>
    <property type="match status" value="1"/>
</dbReference>
<comment type="similarity">
    <text evidence="1 2">Belongs to the phD/YefM antitoxin family.</text>
</comment>
<evidence type="ECO:0000256" key="2">
    <source>
        <dbReference type="RuleBase" id="RU362080"/>
    </source>
</evidence>
<dbReference type="PANTHER" id="PTHR33713:SF6">
    <property type="entry name" value="ANTITOXIN YEFM"/>
    <property type="match status" value="1"/>
</dbReference>
<dbReference type="PANTHER" id="PTHR33713">
    <property type="entry name" value="ANTITOXIN YAFN-RELATED"/>
    <property type="match status" value="1"/>
</dbReference>
<organism evidence="3 4">
    <name type="scientific">Blautia intestinihominis</name>
    <dbReference type="NCBI Taxonomy" id="3133152"/>
    <lineage>
        <taxon>Bacteria</taxon>
        <taxon>Bacillati</taxon>
        <taxon>Bacillota</taxon>
        <taxon>Clostridia</taxon>
        <taxon>Lachnospirales</taxon>
        <taxon>Lachnospiraceae</taxon>
        <taxon>Blautia</taxon>
    </lineage>
</organism>